<feature type="compositionally biased region" description="Low complexity" evidence="1">
    <location>
        <begin position="22"/>
        <end position="32"/>
    </location>
</feature>
<feature type="region of interest" description="Disordered" evidence="1">
    <location>
        <begin position="146"/>
        <end position="236"/>
    </location>
</feature>
<dbReference type="OrthoDB" id="3647669at2759"/>
<organism evidence="2 3">
    <name type="scientific">Cercospora kikuchii</name>
    <dbReference type="NCBI Taxonomy" id="84275"/>
    <lineage>
        <taxon>Eukaryota</taxon>
        <taxon>Fungi</taxon>
        <taxon>Dikarya</taxon>
        <taxon>Ascomycota</taxon>
        <taxon>Pezizomycotina</taxon>
        <taxon>Dothideomycetes</taxon>
        <taxon>Dothideomycetidae</taxon>
        <taxon>Mycosphaerellales</taxon>
        <taxon>Mycosphaerellaceae</taxon>
        <taxon>Cercospora</taxon>
    </lineage>
</organism>
<feature type="region of interest" description="Disordered" evidence="1">
    <location>
        <begin position="1"/>
        <end position="95"/>
    </location>
</feature>
<evidence type="ECO:0000313" key="2">
    <source>
        <dbReference type="EMBL" id="GIZ48289.1"/>
    </source>
</evidence>
<feature type="compositionally biased region" description="Basic and acidic residues" evidence="1">
    <location>
        <begin position="379"/>
        <end position="391"/>
    </location>
</feature>
<dbReference type="GeneID" id="68296932"/>
<feature type="compositionally biased region" description="Gly residues" evidence="1">
    <location>
        <begin position="10"/>
        <end position="21"/>
    </location>
</feature>
<accession>A0A9P3CSU2</accession>
<sequence>MSYLLSNGNGVNGTGINGNGASGSSSASPSGARRYSDPAELARAVGGTVRQHMRDNRMDIEGLPGPSNTPLEISAAEDDVQESSASSPSLAPLRRSVQRALSHTELGRLQNDIKQIRDRHAQDHDTILAWLRRIDRTVHRIEQKQERMTAIRVPSSNARARAGASSGPQPQAVVVNEDENVDKARQDSAATNVPNTRRPAQPVDSSSDSGVPVIPRRRTATFIVGPDHSQETTEADTPEVQAVLLPDGIVPVPNQPLDQQQPEGEPRDDSDTLPAPSASCARLSSAAAQDPETSSPDTESSHVVEPSPSSSSITTPRPKGKERVNEPGPSGTSNSTSDDDGRHLVHEQATPGAQAASHPPAQPGYFDPTTGIDSGVSEEVYREYLVQKESSEDNEGTEDEGIIGSLFD</sequence>
<feature type="region of interest" description="Disordered" evidence="1">
    <location>
        <begin position="249"/>
        <end position="408"/>
    </location>
</feature>
<dbReference type="Proteomes" id="UP000825890">
    <property type="component" value="Unassembled WGS sequence"/>
</dbReference>
<reference evidence="2 3" key="1">
    <citation type="submission" date="2021-01" db="EMBL/GenBank/DDBJ databases">
        <title>Cercospora kikuchii MAFF 305040 whole genome shotgun sequence.</title>
        <authorList>
            <person name="Kashiwa T."/>
            <person name="Suzuki T."/>
        </authorList>
    </citation>
    <scope>NUCLEOTIDE SEQUENCE [LARGE SCALE GENOMIC DNA]</scope>
    <source>
        <strain evidence="2 3">MAFF 305040</strain>
    </source>
</reference>
<dbReference type="RefSeq" id="XP_044662776.1">
    <property type="nucleotide sequence ID" value="XM_044806841.1"/>
</dbReference>
<proteinExistence type="predicted"/>
<feature type="compositionally biased region" description="Low complexity" evidence="1">
    <location>
        <begin position="273"/>
        <end position="288"/>
    </location>
</feature>
<keyword evidence="3" id="KW-1185">Reference proteome</keyword>
<evidence type="ECO:0000313" key="3">
    <source>
        <dbReference type="Proteomes" id="UP000825890"/>
    </source>
</evidence>
<dbReference type="EMBL" id="BOLY01000008">
    <property type="protein sequence ID" value="GIZ48289.1"/>
    <property type="molecule type" value="Genomic_DNA"/>
</dbReference>
<feature type="compositionally biased region" description="Low complexity" evidence="1">
    <location>
        <begin position="301"/>
        <end position="312"/>
    </location>
</feature>
<evidence type="ECO:0000256" key="1">
    <source>
        <dbReference type="SAM" id="MobiDB-lite"/>
    </source>
</evidence>
<comment type="caution">
    <text evidence="2">The sequence shown here is derived from an EMBL/GenBank/DDBJ whole genome shotgun (WGS) entry which is preliminary data.</text>
</comment>
<feature type="compositionally biased region" description="Acidic residues" evidence="1">
    <location>
        <begin position="392"/>
        <end position="401"/>
    </location>
</feature>
<feature type="compositionally biased region" description="Low complexity" evidence="1">
    <location>
        <begin position="155"/>
        <end position="167"/>
    </location>
</feature>
<gene>
    <name evidence="2" type="ORF">CKM354_001135700</name>
</gene>
<protein>
    <submittedName>
        <fullName evidence="2">Uncharacterized protein</fullName>
    </submittedName>
</protein>
<feature type="compositionally biased region" description="Low complexity" evidence="1">
    <location>
        <begin position="83"/>
        <end position="95"/>
    </location>
</feature>
<dbReference type="AlphaFoldDB" id="A0A9P3CSU2"/>
<name>A0A9P3CSU2_9PEZI</name>
<feature type="compositionally biased region" description="Low complexity" evidence="1">
    <location>
        <begin position="327"/>
        <end position="336"/>
    </location>
</feature>